<dbReference type="AlphaFoldDB" id="A0A915KID5"/>
<name>A0A915KID5_ROMCU</name>
<feature type="coiled-coil region" evidence="3">
    <location>
        <begin position="363"/>
        <end position="390"/>
    </location>
</feature>
<accession>A0A915KID5</accession>
<keyword evidence="1" id="KW-0378">Hydrolase</keyword>
<evidence type="ECO:0000256" key="1">
    <source>
        <dbReference type="ARBA" id="ARBA00022801"/>
    </source>
</evidence>
<keyword evidence="4" id="KW-1133">Transmembrane helix</keyword>
<sequence>MIPRYEELPKLALSSLIVTTIFRYESTIAAQFFGHTHNDHFGVFYENLHPTSRPTNAYYVAPSVTTFPRRSPTYRIYTLDGVYANSSFRVLNHRTFLLNLTEANKNNATVWKHEYDFKETFGLSTLFPNELSDLIIKLKRNVTLFSLYNSLLFYSVSFQFLNIPGIISETSLTIKNNFFIEFEHLSKTEEVFVPQPNARFYNTKDTYCDRKCRLDRICEIRNLVRNYPGLCDDLFADDRRERMLNLGTDDQASLLPPTSAPTYTLSQFSKMIDLRRFTKFPIPDECKPSREKTGDSNVEGNFFENESAMKTMWHSSFVEKFLSIYEFLLVIFTLLILIIFFKFVLYFWRAKSTLHSSESITANVLAQSQNANLTAALKSLQADVSRGQNDAFFQASRVL</sequence>
<evidence type="ECO:0000259" key="5">
    <source>
        <dbReference type="Pfam" id="PF19272"/>
    </source>
</evidence>
<dbReference type="GO" id="GO:0046513">
    <property type="term" value="P:ceramide biosynthetic process"/>
    <property type="evidence" value="ECO:0007669"/>
    <property type="project" value="TreeGrafter"/>
</dbReference>
<evidence type="ECO:0000313" key="7">
    <source>
        <dbReference type="WBParaSite" id="nRc.2.0.1.t37761-RA"/>
    </source>
</evidence>
<feature type="domain" description="Sphingomyelin phosphodiesterase C-terminal" evidence="5">
    <location>
        <begin position="54"/>
        <end position="155"/>
    </location>
</feature>
<feature type="transmembrane region" description="Helical" evidence="4">
    <location>
        <begin position="327"/>
        <end position="348"/>
    </location>
</feature>
<evidence type="ECO:0000256" key="3">
    <source>
        <dbReference type="SAM" id="Coils"/>
    </source>
</evidence>
<proteinExistence type="predicted"/>
<dbReference type="SUPFAM" id="SSF56300">
    <property type="entry name" value="Metallo-dependent phosphatases"/>
    <property type="match status" value="1"/>
</dbReference>
<keyword evidence="2" id="KW-0325">Glycoprotein</keyword>
<dbReference type="Pfam" id="PF19272">
    <property type="entry name" value="ASMase_C"/>
    <property type="match status" value="1"/>
</dbReference>
<dbReference type="InterPro" id="IPR045473">
    <property type="entry name" value="ASM_C"/>
</dbReference>
<dbReference type="GO" id="GO:0005764">
    <property type="term" value="C:lysosome"/>
    <property type="evidence" value="ECO:0007669"/>
    <property type="project" value="TreeGrafter"/>
</dbReference>
<keyword evidence="3" id="KW-0175">Coiled coil</keyword>
<reference evidence="7" key="1">
    <citation type="submission" date="2022-11" db="UniProtKB">
        <authorList>
            <consortium name="WormBaseParasite"/>
        </authorList>
    </citation>
    <scope>IDENTIFICATION</scope>
</reference>
<dbReference type="GO" id="GO:0005615">
    <property type="term" value="C:extracellular space"/>
    <property type="evidence" value="ECO:0007669"/>
    <property type="project" value="TreeGrafter"/>
</dbReference>
<evidence type="ECO:0000256" key="4">
    <source>
        <dbReference type="SAM" id="Phobius"/>
    </source>
</evidence>
<evidence type="ECO:0000256" key="2">
    <source>
        <dbReference type="ARBA" id="ARBA00023180"/>
    </source>
</evidence>
<organism evidence="6 7">
    <name type="scientific">Romanomermis culicivorax</name>
    <name type="common">Nematode worm</name>
    <dbReference type="NCBI Taxonomy" id="13658"/>
    <lineage>
        <taxon>Eukaryota</taxon>
        <taxon>Metazoa</taxon>
        <taxon>Ecdysozoa</taxon>
        <taxon>Nematoda</taxon>
        <taxon>Enoplea</taxon>
        <taxon>Dorylaimia</taxon>
        <taxon>Mermithida</taxon>
        <taxon>Mermithoidea</taxon>
        <taxon>Mermithidae</taxon>
        <taxon>Romanomermis</taxon>
    </lineage>
</organism>
<keyword evidence="4" id="KW-0812">Transmembrane</keyword>
<dbReference type="PANTHER" id="PTHR10340">
    <property type="entry name" value="SPHINGOMYELIN PHOSPHODIESTERASE"/>
    <property type="match status" value="1"/>
</dbReference>
<keyword evidence="6" id="KW-1185">Reference proteome</keyword>
<dbReference type="GO" id="GO:0006685">
    <property type="term" value="P:sphingomyelin catabolic process"/>
    <property type="evidence" value="ECO:0007669"/>
    <property type="project" value="TreeGrafter"/>
</dbReference>
<dbReference type="Proteomes" id="UP000887565">
    <property type="component" value="Unplaced"/>
</dbReference>
<protein>
    <submittedName>
        <fullName evidence="7">Sphingomyelin phosphodiesterase C-terminal domain-containing protein</fullName>
    </submittedName>
</protein>
<dbReference type="PANTHER" id="PTHR10340:SF34">
    <property type="entry name" value="SPHINGOMYELIN PHOSPHODIESTERASE"/>
    <property type="match status" value="1"/>
</dbReference>
<evidence type="ECO:0000313" key="6">
    <source>
        <dbReference type="Proteomes" id="UP000887565"/>
    </source>
</evidence>
<dbReference type="InterPro" id="IPR029052">
    <property type="entry name" value="Metallo-depent_PP-like"/>
</dbReference>
<dbReference type="GO" id="GO:0016020">
    <property type="term" value="C:membrane"/>
    <property type="evidence" value="ECO:0007669"/>
    <property type="project" value="GOC"/>
</dbReference>
<keyword evidence="4" id="KW-0472">Membrane</keyword>
<dbReference type="GO" id="GO:0061750">
    <property type="term" value="F:acid sphingomyelin phosphodiesterase activity"/>
    <property type="evidence" value="ECO:0007669"/>
    <property type="project" value="TreeGrafter"/>
</dbReference>
<dbReference type="WBParaSite" id="nRc.2.0.1.t37761-RA">
    <property type="protein sequence ID" value="nRc.2.0.1.t37761-RA"/>
    <property type="gene ID" value="nRc.2.0.1.g37761"/>
</dbReference>